<evidence type="ECO:0000313" key="2">
    <source>
        <dbReference type="Proteomes" id="UP000326951"/>
    </source>
</evidence>
<organism evidence="1 2">
    <name type="scientific">Sporolactobacillus terrae</name>
    <dbReference type="NCBI Taxonomy" id="269673"/>
    <lineage>
        <taxon>Bacteria</taxon>
        <taxon>Bacillati</taxon>
        <taxon>Bacillota</taxon>
        <taxon>Bacilli</taxon>
        <taxon>Bacillales</taxon>
        <taxon>Sporolactobacillaceae</taxon>
        <taxon>Sporolactobacillus</taxon>
    </lineage>
</organism>
<evidence type="ECO:0000313" key="1">
    <source>
        <dbReference type="EMBL" id="BBN98228.1"/>
    </source>
</evidence>
<dbReference type="EMBL" id="AP021853">
    <property type="protein sequence ID" value="BBN98228.1"/>
    <property type="molecule type" value="Genomic_DNA"/>
</dbReference>
<proteinExistence type="predicted"/>
<accession>A0A5K7X017</accession>
<protein>
    <submittedName>
        <fullName evidence="1">Uncharacterized protein</fullName>
    </submittedName>
</protein>
<dbReference type="InterPro" id="IPR015421">
    <property type="entry name" value="PyrdxlP-dep_Trfase_major"/>
</dbReference>
<dbReference type="SUPFAM" id="SSF53383">
    <property type="entry name" value="PLP-dependent transferases"/>
    <property type="match status" value="1"/>
</dbReference>
<dbReference type="InterPro" id="IPR015424">
    <property type="entry name" value="PyrdxlP-dep_Trfase"/>
</dbReference>
<name>A0A5K7X017_9BACL</name>
<dbReference type="AlphaFoldDB" id="A0A5K7X017"/>
<reference evidence="1 2" key="1">
    <citation type="submission" date="2019-09" db="EMBL/GenBank/DDBJ databases">
        <title>Complete genome sequence of Sporolactobacillus terrae 70-3.</title>
        <authorList>
            <person name="Tanaka N."/>
            <person name="Shiwa Y."/>
            <person name="Fujita N."/>
            <person name="Tanasupawat S."/>
        </authorList>
    </citation>
    <scope>NUCLEOTIDE SEQUENCE [LARGE SCALE GENOMIC DNA]</scope>
    <source>
        <strain evidence="1 2">70-3</strain>
    </source>
</reference>
<dbReference type="Proteomes" id="UP000326951">
    <property type="component" value="Chromosome"/>
</dbReference>
<dbReference type="Gene3D" id="3.40.640.10">
    <property type="entry name" value="Type I PLP-dependent aspartate aminotransferase-like (Major domain)"/>
    <property type="match status" value="1"/>
</dbReference>
<gene>
    <name evidence="1" type="ORF">St703_09330</name>
</gene>
<sequence>MVFLIMMDQHISIEQVIVMTKPSKIIGGFFSLELPNKSEYHQHAVHLNSARYALEYVLRVRHYNKIYLPAYLCDSVLQPIKRLGVTPIFYPIDARFAPVLDRDSQPDTCLYYVNYFGVNGRNVHDVCRTNDRVIIDNTQAFFERPIAHADTLYSARKFFGVPDGGYLYTDAKERIALERDPSYYRCDALLKQMDMGSASAEALFQQNEHYLDSCGMHAMARTTQRILTSIDYARVRAVRNANFRFLHEHIGKYNQLQTDFRDVNGPLCYPFLIDRGSQLKQVLIEQGIYTDDFWEETASRIPADRFEHHLVENLAALPIDQRYGQAEMQVIAQVVQNFIRR</sequence>